<feature type="transmembrane region" description="Helical" evidence="1">
    <location>
        <begin position="221"/>
        <end position="243"/>
    </location>
</feature>
<feature type="transmembrane region" description="Helical" evidence="1">
    <location>
        <begin position="289"/>
        <end position="310"/>
    </location>
</feature>
<feature type="transmembrane region" description="Helical" evidence="1">
    <location>
        <begin position="151"/>
        <end position="173"/>
    </location>
</feature>
<feature type="transmembrane region" description="Helical" evidence="1">
    <location>
        <begin position="255"/>
        <end position="277"/>
    </location>
</feature>
<dbReference type="PROSITE" id="PS51257">
    <property type="entry name" value="PROKAR_LIPOPROTEIN"/>
    <property type="match status" value="1"/>
</dbReference>
<dbReference type="InterPro" id="IPR025291">
    <property type="entry name" value="DUF4153"/>
</dbReference>
<name>A0ABW5XS02_9SPHI</name>
<dbReference type="Proteomes" id="UP001597601">
    <property type="component" value="Unassembled WGS sequence"/>
</dbReference>
<feature type="transmembrane region" description="Helical" evidence="1">
    <location>
        <begin position="185"/>
        <end position="209"/>
    </location>
</feature>
<keyword evidence="3" id="KW-1185">Reference proteome</keyword>
<protein>
    <submittedName>
        <fullName evidence="2">DUF4153 domain-containing protein</fullName>
    </submittedName>
</protein>
<keyword evidence="1" id="KW-1133">Transmembrane helix</keyword>
<dbReference type="EMBL" id="JBHUON010000018">
    <property type="protein sequence ID" value="MFD2865834.1"/>
    <property type="molecule type" value="Genomic_DNA"/>
</dbReference>
<keyword evidence="1" id="KW-0812">Transmembrane</keyword>
<organism evidence="2 3">
    <name type="scientific">Mucilaginibacter antarcticus</name>
    <dbReference type="NCBI Taxonomy" id="1855725"/>
    <lineage>
        <taxon>Bacteria</taxon>
        <taxon>Pseudomonadati</taxon>
        <taxon>Bacteroidota</taxon>
        <taxon>Sphingobacteriia</taxon>
        <taxon>Sphingobacteriales</taxon>
        <taxon>Sphingobacteriaceae</taxon>
        <taxon>Mucilaginibacter</taxon>
    </lineage>
</organism>
<feature type="transmembrane region" description="Helical" evidence="1">
    <location>
        <begin position="348"/>
        <end position="368"/>
    </location>
</feature>
<feature type="transmembrane region" description="Helical" evidence="1">
    <location>
        <begin position="83"/>
        <end position="103"/>
    </location>
</feature>
<dbReference type="Pfam" id="PF13687">
    <property type="entry name" value="DUF4153"/>
    <property type="match status" value="1"/>
</dbReference>
<comment type="caution">
    <text evidence="2">The sequence shown here is derived from an EMBL/GenBank/DDBJ whole genome shotgun (WGS) entry which is preliminary data.</text>
</comment>
<evidence type="ECO:0000256" key="1">
    <source>
        <dbReference type="SAM" id="Phobius"/>
    </source>
</evidence>
<proteinExistence type="predicted"/>
<sequence>MKFPSVKSLAEGAWQTAKRFPIELLFALTGTVAGCVNVELDSIHPVAESWCIRVIMISNLGFLLSLSATLYTESRDLGKSKSLLLKAGVVLVALLLLLLLNPSSNQSDWIRFLLLALAFHLLVSFTAYIVKEQTQGFWQFNKTLFLRFLTGALYSAVLFGGLAAALGAVNLLFNVKFEFDTFAILWIWIVGMFSTTFFLTGVPGNFAALNKDNSYPNGLKVFTQYVLIPLATIYLAILLAYEAKILIQWNLPKGFVSYLILGYAVFGILSLLLVYPIREQEENKWLKSFARNFYLLLLPLLILLFVAVGTRVFEYGITEQRYFLIALALWLLFISIYFLLFKTQNIKVIPISLCLVTLITIYGPQGAFSVSESSQRRALVNIFKRHDAFKDGKLISASKIDSADENDAVEKLRYLVNQHDLISLQPYIIKDLKAVTDSIAKQKGRYNTNFSLNRYEQRQEKLAWAINYLGLKNNRYRYDKPTGGATKDSYAFKTDNIISVKSSDYMVDINAADTGLVKFDGVSFKRKVSEYKILSLGINGEAFIFDDTTLAIELAKRKDLDNYRADYNDRTYLVPADMLTLTKESKNYKVIVHLENFSFGTVGKGIKPLYVSGVYLIKKLK</sequence>
<reference evidence="3" key="1">
    <citation type="journal article" date="2019" name="Int. J. Syst. Evol. Microbiol.">
        <title>The Global Catalogue of Microorganisms (GCM) 10K type strain sequencing project: providing services to taxonomists for standard genome sequencing and annotation.</title>
        <authorList>
            <consortium name="The Broad Institute Genomics Platform"/>
            <consortium name="The Broad Institute Genome Sequencing Center for Infectious Disease"/>
            <person name="Wu L."/>
            <person name="Ma J."/>
        </authorList>
    </citation>
    <scope>NUCLEOTIDE SEQUENCE [LARGE SCALE GENOMIC DNA]</scope>
    <source>
        <strain evidence="3">KCTC 52232</strain>
    </source>
</reference>
<dbReference type="RefSeq" id="WP_377128891.1">
    <property type="nucleotide sequence ID" value="NZ_JBHUON010000018.1"/>
</dbReference>
<feature type="transmembrane region" description="Helical" evidence="1">
    <location>
        <begin position="109"/>
        <end position="130"/>
    </location>
</feature>
<feature type="transmembrane region" description="Helical" evidence="1">
    <location>
        <begin position="322"/>
        <end position="341"/>
    </location>
</feature>
<evidence type="ECO:0000313" key="2">
    <source>
        <dbReference type="EMBL" id="MFD2865834.1"/>
    </source>
</evidence>
<accession>A0ABW5XS02</accession>
<gene>
    <name evidence="2" type="ORF">ACFSYC_14130</name>
</gene>
<evidence type="ECO:0000313" key="3">
    <source>
        <dbReference type="Proteomes" id="UP001597601"/>
    </source>
</evidence>
<keyword evidence="1" id="KW-0472">Membrane</keyword>